<dbReference type="Proteomes" id="UP000500870">
    <property type="component" value="Chromosome 3"/>
</dbReference>
<dbReference type="AlphaFoldDB" id="A0A6H0ZST9"/>
<gene>
    <name evidence="2" type="ORF">FOB41_18620</name>
</gene>
<sequence length="80" mass="8588">MDTSVRGSGGTKVADGTCALKAGTGLDVSGFHTGEFASAWRESMTYDWSGRKMRRMRAAKLTIISLVAAFVLTAPIFAHY</sequence>
<dbReference type="RefSeq" id="WP_004444961.1">
    <property type="nucleotide sequence ID" value="NZ_CP048585.1"/>
</dbReference>
<proteinExistence type="predicted"/>
<organism evidence="2 3">
    <name type="scientific">Agrobacterium pusense</name>
    <dbReference type="NCBI Taxonomy" id="648995"/>
    <lineage>
        <taxon>Bacteria</taxon>
        <taxon>Pseudomonadati</taxon>
        <taxon>Pseudomonadota</taxon>
        <taxon>Alphaproteobacteria</taxon>
        <taxon>Hyphomicrobiales</taxon>
        <taxon>Rhizobiaceae</taxon>
        <taxon>Rhizobium/Agrobacterium group</taxon>
        <taxon>Agrobacterium</taxon>
    </lineage>
</organism>
<name>A0A6H0ZST9_9HYPH</name>
<keyword evidence="1" id="KW-0472">Membrane</keyword>
<protein>
    <submittedName>
        <fullName evidence="2">Uncharacterized protein</fullName>
    </submittedName>
</protein>
<keyword evidence="1" id="KW-0812">Transmembrane</keyword>
<reference evidence="2 3" key="1">
    <citation type="submission" date="2020-04" db="EMBL/GenBank/DDBJ databases">
        <title>FDA dAtabase for Regulatory Grade micrObial Sequences (FDA-ARGOS): Supporting development and validation of Infectious Disease Dx tests.</title>
        <authorList>
            <person name="Sciortino C."/>
            <person name="Tallon L."/>
            <person name="Sadzewicz L."/>
            <person name="Vavikolanu K."/>
            <person name="Mehta A."/>
            <person name="Aluvathingal J."/>
            <person name="Nadendla S."/>
            <person name="Nandy P."/>
            <person name="Geyer C."/>
            <person name="Yan Y."/>
            <person name="Sichtig H."/>
        </authorList>
    </citation>
    <scope>NUCLEOTIDE SEQUENCE [LARGE SCALE GENOMIC DNA]</scope>
    <source>
        <strain evidence="2 3">FDAARGOS_633</strain>
    </source>
</reference>
<dbReference type="EMBL" id="CP050899">
    <property type="protein sequence ID" value="QIX23084.1"/>
    <property type="molecule type" value="Genomic_DNA"/>
</dbReference>
<keyword evidence="1" id="KW-1133">Transmembrane helix</keyword>
<evidence type="ECO:0000256" key="1">
    <source>
        <dbReference type="SAM" id="Phobius"/>
    </source>
</evidence>
<evidence type="ECO:0000313" key="2">
    <source>
        <dbReference type="EMBL" id="QIX23084.1"/>
    </source>
</evidence>
<accession>A0A6H0ZST9</accession>
<evidence type="ECO:0000313" key="3">
    <source>
        <dbReference type="Proteomes" id="UP000500870"/>
    </source>
</evidence>
<feature type="transmembrane region" description="Helical" evidence="1">
    <location>
        <begin position="58"/>
        <end position="78"/>
    </location>
</feature>